<feature type="non-terminal residue" evidence="2">
    <location>
        <position position="65"/>
    </location>
</feature>
<feature type="non-terminal residue" evidence="2">
    <location>
        <position position="1"/>
    </location>
</feature>
<dbReference type="AlphaFoldDB" id="A0A6J4HRN1"/>
<organism evidence="2">
    <name type="scientific">uncultured Chloroflexota bacterium</name>
    <dbReference type="NCBI Taxonomy" id="166587"/>
    <lineage>
        <taxon>Bacteria</taxon>
        <taxon>Bacillati</taxon>
        <taxon>Chloroflexota</taxon>
        <taxon>environmental samples</taxon>
    </lineage>
</organism>
<feature type="region of interest" description="Disordered" evidence="1">
    <location>
        <begin position="1"/>
        <end position="65"/>
    </location>
</feature>
<reference evidence="2" key="1">
    <citation type="submission" date="2020-02" db="EMBL/GenBank/DDBJ databases">
        <authorList>
            <person name="Meier V. D."/>
        </authorList>
    </citation>
    <scope>NUCLEOTIDE SEQUENCE</scope>
    <source>
        <strain evidence="2">AVDCRST_MAG77</strain>
    </source>
</reference>
<evidence type="ECO:0000256" key="1">
    <source>
        <dbReference type="SAM" id="MobiDB-lite"/>
    </source>
</evidence>
<feature type="compositionally biased region" description="Polar residues" evidence="1">
    <location>
        <begin position="33"/>
        <end position="45"/>
    </location>
</feature>
<feature type="compositionally biased region" description="Low complexity" evidence="1">
    <location>
        <begin position="1"/>
        <end position="20"/>
    </location>
</feature>
<accession>A0A6J4HRN1</accession>
<protein>
    <submittedName>
        <fullName evidence="2">Uncharacterized protein</fullName>
    </submittedName>
</protein>
<dbReference type="EMBL" id="CADCTC010000063">
    <property type="protein sequence ID" value="CAA9229992.1"/>
    <property type="molecule type" value="Genomic_DNA"/>
</dbReference>
<evidence type="ECO:0000313" key="2">
    <source>
        <dbReference type="EMBL" id="CAA9229992.1"/>
    </source>
</evidence>
<proteinExistence type="predicted"/>
<sequence>QTASPRARSRSSACSLPAAPIDRSPPRWLSASLRPNATLPTSTPRSAPEDALTPPPTRSATAWPT</sequence>
<name>A0A6J4HRN1_9CHLR</name>
<gene>
    <name evidence="2" type="ORF">AVDCRST_MAG77-1144</name>
</gene>